<dbReference type="RefSeq" id="XP_022343738.1">
    <property type="nucleotide sequence ID" value="XM_022488030.1"/>
</dbReference>
<dbReference type="GeneID" id="111136880"/>
<proteinExistence type="predicted"/>
<protein>
    <submittedName>
        <fullName evidence="3">Uncharacterized protein LOC111136880</fullName>
    </submittedName>
</protein>
<evidence type="ECO:0000313" key="3">
    <source>
        <dbReference type="RefSeq" id="XP_022343738.1"/>
    </source>
</evidence>
<dbReference type="OrthoDB" id="10022075at2759"/>
<dbReference type="PANTHER" id="PTHR37916:SF1">
    <property type="entry name" value="COPPER ACQUISITION FACTOR BIM1-LIKE DOMAIN-CONTAINING PROTEIN"/>
    <property type="match status" value="1"/>
</dbReference>
<evidence type="ECO:0000313" key="2">
    <source>
        <dbReference type="Proteomes" id="UP000694844"/>
    </source>
</evidence>
<dbReference type="Proteomes" id="UP000694844">
    <property type="component" value="Chromosome 5"/>
</dbReference>
<dbReference type="PANTHER" id="PTHR37916">
    <property type="entry name" value="CHITIN-BINDING TYPE-4 DOMAIN-CONTAINING PROTEIN"/>
    <property type="match status" value="1"/>
</dbReference>
<reference evidence="3" key="1">
    <citation type="submission" date="2025-08" db="UniProtKB">
        <authorList>
            <consortium name="RefSeq"/>
        </authorList>
    </citation>
    <scope>IDENTIFICATION</scope>
    <source>
        <tissue evidence="3">Whole sample</tissue>
    </source>
</reference>
<organism evidence="2 3">
    <name type="scientific">Crassostrea virginica</name>
    <name type="common">Eastern oyster</name>
    <dbReference type="NCBI Taxonomy" id="6565"/>
    <lineage>
        <taxon>Eukaryota</taxon>
        <taxon>Metazoa</taxon>
        <taxon>Spiralia</taxon>
        <taxon>Lophotrochozoa</taxon>
        <taxon>Mollusca</taxon>
        <taxon>Bivalvia</taxon>
        <taxon>Autobranchia</taxon>
        <taxon>Pteriomorphia</taxon>
        <taxon>Ostreida</taxon>
        <taxon>Ostreoidea</taxon>
        <taxon>Ostreidae</taxon>
        <taxon>Crassostrea</taxon>
    </lineage>
</organism>
<feature type="signal peptide" evidence="1">
    <location>
        <begin position="1"/>
        <end position="16"/>
    </location>
</feature>
<feature type="chain" id="PRO_5034510158" evidence="1">
    <location>
        <begin position="17"/>
        <end position="157"/>
    </location>
</feature>
<gene>
    <name evidence="3" type="primary">LOC111136880</name>
</gene>
<dbReference type="KEGG" id="cvn:111136880"/>
<dbReference type="AlphaFoldDB" id="A0A8B8EVR7"/>
<evidence type="ECO:0000256" key="1">
    <source>
        <dbReference type="SAM" id="SignalP"/>
    </source>
</evidence>
<keyword evidence="2" id="KW-1185">Reference proteome</keyword>
<sequence length="157" mass="17155">MRNLLVLVSVFAVGHCHLCLLSPPQRGSMSGINTPAANDCILTTDPCGGRQPGRDATFYGRGENITVTFMKNLDHYNKTNPGKFVISLSERQTVAPVVLATVPDGGEPSLHIYTVKVQAPREPPNTMHFLQVTYEPNNAQAPKAFYQCSDVGFEPRP</sequence>
<keyword evidence="1" id="KW-0732">Signal</keyword>
<name>A0A8B8EVR7_CRAVI</name>
<accession>A0A8B8EVR7</accession>